<dbReference type="Gene3D" id="3.40.30.10">
    <property type="entry name" value="Glutaredoxin"/>
    <property type="match status" value="1"/>
</dbReference>
<dbReference type="PANTHER" id="PTHR33558:SF1">
    <property type="entry name" value="GLUTAREDOXIN-LIKE PROTEIN C5ORF63 HOMOLOG"/>
    <property type="match status" value="1"/>
</dbReference>
<name>A0A914B9A5_PATMI</name>
<dbReference type="SUPFAM" id="SSF52833">
    <property type="entry name" value="Thioredoxin-like"/>
    <property type="match status" value="1"/>
</dbReference>
<dbReference type="OMA" id="WYERYQF"/>
<dbReference type="InterPro" id="IPR036249">
    <property type="entry name" value="Thioredoxin-like_sf"/>
</dbReference>
<dbReference type="GeneID" id="119741101"/>
<dbReference type="InterPro" id="IPR052565">
    <property type="entry name" value="Glutaredoxin-like_YDR286C"/>
</dbReference>
<keyword evidence="1" id="KW-0249">Electron transport</keyword>
<dbReference type="Proteomes" id="UP000887568">
    <property type="component" value="Unplaced"/>
</dbReference>
<dbReference type="EnsemblMetazoa" id="XM_038216772.1">
    <property type="protein sequence ID" value="XP_038072700.1"/>
    <property type="gene ID" value="LOC119741101"/>
</dbReference>
<dbReference type="AlphaFoldDB" id="A0A914B9A5"/>
<evidence type="ECO:0000256" key="1">
    <source>
        <dbReference type="RuleBase" id="RU363082"/>
    </source>
</evidence>
<dbReference type="OrthoDB" id="429967at2759"/>
<dbReference type="PROSITE" id="PS51354">
    <property type="entry name" value="GLUTAREDOXIN_2"/>
    <property type="match status" value="1"/>
</dbReference>
<dbReference type="Pfam" id="PF05768">
    <property type="entry name" value="Glrx-like"/>
    <property type="match status" value="1"/>
</dbReference>
<sequence>MALSIHLKKLSVFATTLYSHAGKTVHGSCALFSNHKQLPTLTLFTKDNCSLCDDAKEVLRKYGDRFVLEEVYITKPENRAYFKRYRYDIPVFHFNGEFLMKHRVDEELFKKVLAEYEQSAVD</sequence>
<evidence type="ECO:0000313" key="2">
    <source>
        <dbReference type="EnsemblMetazoa" id="XP_038072701.1"/>
    </source>
</evidence>
<dbReference type="PANTHER" id="PTHR33558">
    <property type="entry name" value="GLUTAREDOXIN-LIKE PROTEIN C5ORF63 HOMOLOG"/>
    <property type="match status" value="1"/>
</dbReference>
<dbReference type="RefSeq" id="XP_038072700.1">
    <property type="nucleotide sequence ID" value="XM_038216772.1"/>
</dbReference>
<evidence type="ECO:0000313" key="3">
    <source>
        <dbReference type="Proteomes" id="UP000887568"/>
    </source>
</evidence>
<accession>A0A914B9A5</accession>
<comment type="similarity">
    <text evidence="1">Belongs to the glutaredoxin family.</text>
</comment>
<dbReference type="EnsemblMetazoa" id="XM_038216773.1">
    <property type="protein sequence ID" value="XP_038072701.1"/>
    <property type="gene ID" value="LOC119741101"/>
</dbReference>
<dbReference type="InterPro" id="IPR008554">
    <property type="entry name" value="Glutaredoxin-like"/>
</dbReference>
<reference evidence="2" key="1">
    <citation type="submission" date="2022-11" db="UniProtKB">
        <authorList>
            <consortium name="EnsemblMetazoa"/>
        </authorList>
    </citation>
    <scope>IDENTIFICATION</scope>
</reference>
<organism evidence="2 3">
    <name type="scientific">Patiria miniata</name>
    <name type="common">Bat star</name>
    <name type="synonym">Asterina miniata</name>
    <dbReference type="NCBI Taxonomy" id="46514"/>
    <lineage>
        <taxon>Eukaryota</taxon>
        <taxon>Metazoa</taxon>
        <taxon>Echinodermata</taxon>
        <taxon>Eleutherozoa</taxon>
        <taxon>Asterozoa</taxon>
        <taxon>Asteroidea</taxon>
        <taxon>Valvatacea</taxon>
        <taxon>Valvatida</taxon>
        <taxon>Asterinidae</taxon>
        <taxon>Patiria</taxon>
    </lineage>
</organism>
<keyword evidence="1" id="KW-0813">Transport</keyword>
<proteinExistence type="inferred from homology"/>
<protein>
    <recommendedName>
        <fullName evidence="1">Glutaredoxin-like protein</fullName>
    </recommendedName>
</protein>
<keyword evidence="3" id="KW-1185">Reference proteome</keyword>
<dbReference type="RefSeq" id="XP_038072701.1">
    <property type="nucleotide sequence ID" value="XM_038216773.1"/>
</dbReference>